<reference evidence="1 2" key="1">
    <citation type="submission" date="2010-10" db="EMBL/GenBank/DDBJ databases">
        <title>Complete sequence of Mesorhizobium opportunistum WSM2075.</title>
        <authorList>
            <consortium name="US DOE Joint Genome Institute"/>
            <person name="Lucas S."/>
            <person name="Copeland A."/>
            <person name="Lapidus A."/>
            <person name="Cheng J.-F."/>
            <person name="Bruce D."/>
            <person name="Goodwin L."/>
            <person name="Pitluck S."/>
            <person name="Chertkov O."/>
            <person name="Misra M."/>
            <person name="Detter J.C."/>
            <person name="Han C."/>
            <person name="Tapia R."/>
            <person name="Land M."/>
            <person name="Hauser L."/>
            <person name="Kyrpides N."/>
            <person name="Ovchinnikova G."/>
            <person name="Mavrommatis K.M."/>
            <person name="Tiwari R.P."/>
            <person name="Howieson J.G."/>
            <person name="O'Hara G.W."/>
            <person name="Nandasena K.G."/>
            <person name="Woyke T."/>
        </authorList>
    </citation>
    <scope>NUCLEOTIDE SEQUENCE [LARGE SCALE GENOMIC DNA]</scope>
    <source>
        <strain evidence="2">LMG 24607 / HAMBI 3007 / WSM2075</strain>
    </source>
</reference>
<dbReference type="EMBL" id="CP002279">
    <property type="protein sequence ID" value="AEH88216.1"/>
    <property type="molecule type" value="Genomic_DNA"/>
</dbReference>
<sequence length="62" mass="6927">MPKPALHVDPSLLQDCAEVVDVPHRFIPYGEMADLWAIDRLNSGDCRRGKRAAIKTIKALVK</sequence>
<dbReference type="Proteomes" id="UP000001623">
    <property type="component" value="Chromosome"/>
</dbReference>
<protein>
    <submittedName>
        <fullName evidence="1">Uncharacterized protein</fullName>
    </submittedName>
</protein>
<gene>
    <name evidence="1" type="ordered locus">Mesop_3775</name>
</gene>
<dbReference type="STRING" id="536019.Mesop_3775"/>
<evidence type="ECO:0000313" key="1">
    <source>
        <dbReference type="EMBL" id="AEH88216.1"/>
    </source>
</evidence>
<dbReference type="AlphaFoldDB" id="F7Y103"/>
<dbReference type="RefSeq" id="WP_013894900.1">
    <property type="nucleotide sequence ID" value="NC_015675.1"/>
</dbReference>
<name>F7Y103_MESOW</name>
<organism evidence="1 2">
    <name type="scientific">Mesorhizobium opportunistum (strain LMG 24607 / HAMBI 3007 / WSM2075)</name>
    <dbReference type="NCBI Taxonomy" id="536019"/>
    <lineage>
        <taxon>Bacteria</taxon>
        <taxon>Pseudomonadati</taxon>
        <taxon>Pseudomonadota</taxon>
        <taxon>Alphaproteobacteria</taxon>
        <taxon>Hyphomicrobiales</taxon>
        <taxon>Phyllobacteriaceae</taxon>
        <taxon>Mesorhizobium</taxon>
    </lineage>
</organism>
<dbReference type="HOGENOM" id="CLU_2899014_0_0_5"/>
<dbReference type="KEGG" id="mop:Mesop_3775"/>
<accession>F7Y103</accession>
<evidence type="ECO:0000313" key="2">
    <source>
        <dbReference type="Proteomes" id="UP000001623"/>
    </source>
</evidence>
<proteinExistence type="predicted"/>